<name>A0A843R0V6_LIMFE</name>
<evidence type="ECO:0000313" key="2">
    <source>
        <dbReference type="EMBL" id="MPQ35613.1"/>
    </source>
</evidence>
<keyword evidence="1" id="KW-1133">Transmembrane helix</keyword>
<comment type="caution">
    <text evidence="2">The sequence shown here is derived from an EMBL/GenBank/DDBJ whole genome shotgun (WGS) entry which is preliminary data.</text>
</comment>
<accession>A0A843R0V6</accession>
<feature type="transmembrane region" description="Helical" evidence="1">
    <location>
        <begin position="20"/>
        <end position="39"/>
    </location>
</feature>
<evidence type="ECO:0000313" key="3">
    <source>
        <dbReference type="Proteomes" id="UP000466799"/>
    </source>
</evidence>
<dbReference type="InterPro" id="IPR021707">
    <property type="entry name" value="DUF3290"/>
</dbReference>
<keyword evidence="1" id="KW-0472">Membrane</keyword>
<organism evidence="2 3">
    <name type="scientific">Limosilactobacillus fermentum</name>
    <name type="common">Lactobacillus fermentum</name>
    <dbReference type="NCBI Taxonomy" id="1613"/>
    <lineage>
        <taxon>Bacteria</taxon>
        <taxon>Bacillati</taxon>
        <taxon>Bacillota</taxon>
        <taxon>Bacilli</taxon>
        <taxon>Lactobacillales</taxon>
        <taxon>Lactobacillaceae</taxon>
        <taxon>Limosilactobacillus</taxon>
    </lineage>
</organism>
<feature type="transmembrane region" description="Helical" evidence="1">
    <location>
        <begin position="51"/>
        <end position="70"/>
    </location>
</feature>
<protein>
    <submittedName>
        <fullName evidence="2">DUF3290 family protein</fullName>
    </submittedName>
</protein>
<dbReference type="AlphaFoldDB" id="A0A843R0V6"/>
<evidence type="ECO:0000256" key="1">
    <source>
        <dbReference type="SAM" id="Phobius"/>
    </source>
</evidence>
<dbReference type="Proteomes" id="UP000466799">
    <property type="component" value="Unassembled WGS sequence"/>
</dbReference>
<keyword evidence="1" id="KW-0812">Transmembrane</keyword>
<reference evidence="2 3" key="1">
    <citation type="submission" date="2019-10" db="EMBL/GenBank/DDBJ databases">
        <title>Genome Sequencing and assembly of Lactobacillus fermentum I2, a lactic acid bacteria.</title>
        <authorList>
            <person name="Lopes L.S."/>
            <person name="Persinoti G.F."/>
            <person name="Riano-Pachon D.M."/>
            <person name="Labate C.A."/>
        </authorList>
    </citation>
    <scope>NUCLEOTIDE SEQUENCE [LARGE SCALE GENOMIC DNA]</scope>
    <source>
        <strain evidence="2 3">I2</strain>
    </source>
</reference>
<dbReference type="EMBL" id="WHJL01000081">
    <property type="protein sequence ID" value="MPQ35613.1"/>
    <property type="molecule type" value="Genomic_DNA"/>
</dbReference>
<dbReference type="Pfam" id="PF11694">
    <property type="entry name" value="DUF3290"/>
    <property type="match status" value="1"/>
</dbReference>
<proteinExistence type="predicted"/>
<gene>
    <name evidence="2" type="ORF">GC247_06950</name>
</gene>
<sequence>MTFYTENYITNHQQVNSVVNYTLILISLLLLLATSLYYFRHRLQTKYRDLGIIFLLLLLIFSGLQITNLAKNYTQHTQATQMQPFIRAVAHDHHLKSSQVVVNSPTLTDGIIVRFNKQDYRVNFSPSGDNYTLTRTHVVDHHVNIQN</sequence>
<dbReference type="RefSeq" id="WP_152728921.1">
    <property type="nucleotide sequence ID" value="NZ_CALYNE010000153.1"/>
</dbReference>